<evidence type="ECO:0000259" key="10">
    <source>
        <dbReference type="PROSITE" id="PS50839"/>
    </source>
</evidence>
<keyword evidence="4 8" id="KW-1133">Transmembrane helix</keyword>
<dbReference type="GO" id="GO:0035556">
    <property type="term" value="P:intracellular signal transduction"/>
    <property type="evidence" value="ECO:0007669"/>
    <property type="project" value="InterPro"/>
</dbReference>
<dbReference type="PANTHER" id="PTHR11920:SF335">
    <property type="entry name" value="GUANYLATE CYCLASE"/>
    <property type="match status" value="1"/>
</dbReference>
<dbReference type="InterPro" id="IPR029787">
    <property type="entry name" value="Nucleotide_cyclase"/>
</dbReference>
<keyword evidence="6" id="KW-0456">Lyase</keyword>
<evidence type="ECO:0000256" key="1">
    <source>
        <dbReference type="ARBA" id="ARBA00004370"/>
    </source>
</evidence>
<dbReference type="PROSITE" id="PS50839">
    <property type="entry name" value="CHASE"/>
    <property type="match status" value="1"/>
</dbReference>
<feature type="region of interest" description="Disordered" evidence="7">
    <location>
        <begin position="1"/>
        <end position="92"/>
    </location>
</feature>
<dbReference type="EMBL" id="HBGZ01003323">
    <property type="protein sequence ID" value="CAD9576382.1"/>
    <property type="molecule type" value="Transcribed_RNA"/>
</dbReference>
<dbReference type="PANTHER" id="PTHR11920">
    <property type="entry name" value="GUANYLYL CYCLASE"/>
    <property type="match status" value="1"/>
</dbReference>
<dbReference type="Gene3D" id="3.30.70.1230">
    <property type="entry name" value="Nucleotide cyclase"/>
    <property type="match status" value="1"/>
</dbReference>
<gene>
    <name evidence="11" type="ORF">SMAR0320_LOCUS2256</name>
    <name evidence="12" type="ORF">SMAR0320_LOCUS2257</name>
</gene>
<evidence type="ECO:0000256" key="6">
    <source>
        <dbReference type="ARBA" id="ARBA00023239"/>
    </source>
</evidence>
<dbReference type="GO" id="GO:0005886">
    <property type="term" value="C:plasma membrane"/>
    <property type="evidence" value="ECO:0007669"/>
    <property type="project" value="TreeGrafter"/>
</dbReference>
<name>A0A6U3SZL6_9STRA</name>
<keyword evidence="2 8" id="KW-0812">Transmembrane</keyword>
<dbReference type="InterPro" id="IPR001054">
    <property type="entry name" value="A/G_cyclase"/>
</dbReference>
<dbReference type="InterPro" id="IPR050401">
    <property type="entry name" value="Cyclic_nucleotide_synthase"/>
</dbReference>
<feature type="compositionally biased region" description="Polar residues" evidence="7">
    <location>
        <begin position="74"/>
        <end position="83"/>
    </location>
</feature>
<dbReference type="SUPFAM" id="SSF55073">
    <property type="entry name" value="Nucleotide cyclase"/>
    <property type="match status" value="1"/>
</dbReference>
<dbReference type="CDD" id="cd07302">
    <property type="entry name" value="CHD"/>
    <property type="match status" value="1"/>
</dbReference>
<dbReference type="InterPro" id="IPR006189">
    <property type="entry name" value="CHASE_dom"/>
</dbReference>
<organism evidence="12">
    <name type="scientific">Skeletonema marinoi</name>
    <dbReference type="NCBI Taxonomy" id="267567"/>
    <lineage>
        <taxon>Eukaryota</taxon>
        <taxon>Sar</taxon>
        <taxon>Stramenopiles</taxon>
        <taxon>Ochrophyta</taxon>
        <taxon>Bacillariophyta</taxon>
        <taxon>Coscinodiscophyceae</taxon>
        <taxon>Thalassiosirophycidae</taxon>
        <taxon>Thalassiosirales</taxon>
        <taxon>Skeletonemataceae</taxon>
        <taxon>Skeletonema</taxon>
        <taxon>Skeletonema marinoi-dohrnii complex</taxon>
    </lineage>
</organism>
<feature type="domain" description="CHASE" evidence="10">
    <location>
        <begin position="282"/>
        <end position="387"/>
    </location>
</feature>
<keyword evidence="3" id="KW-0547">Nucleotide-binding</keyword>
<dbReference type="GO" id="GO:0004383">
    <property type="term" value="F:guanylate cyclase activity"/>
    <property type="evidence" value="ECO:0007669"/>
    <property type="project" value="TreeGrafter"/>
</dbReference>
<dbReference type="GO" id="GO:0007168">
    <property type="term" value="P:receptor guanylyl cyclase signaling pathway"/>
    <property type="evidence" value="ECO:0007669"/>
    <property type="project" value="TreeGrafter"/>
</dbReference>
<evidence type="ECO:0008006" key="13">
    <source>
        <dbReference type="Google" id="ProtNLM"/>
    </source>
</evidence>
<keyword evidence="5 8" id="KW-0472">Membrane</keyword>
<sequence>MSSEEKKLHNTTTASAMEDGDVQIISSASSTSETNNSSNKSTSRESISTSSTGILRMRRKSSRASSGDHPPMSNAESGRSASSPVDDDHPEKQNRKVCMLRGAMIVTLLTATVAVATLVYLYVTRDEERNFQTQYQDSVSKVAEAFQYGIDTKHDAASTFSAIYTSIYGNIVQEVENQKPVWPNATLPFFAEKAKDLLKISNGRALSFNPIITQDVNRLEWEAHATESAWLLGDKSLIVPPPDFTWPNNRTVSFGIYSRDADRNVVYDPGFAPGSIHTVLVPVWQIHPIKTNEKAVMFNLHSEKNRQRALDDMLEYEVPTLTAILQLVQDSETRPSSILFFPVFDNFETPEDFPVFDNVGMPIVNGTNVVGSISIVFSWDTLLQRILPNYIKGMICVLQSSTGQVYSYSVSGNDVTFLGEGDKHDPKYDKYKEVVQATLGNTAEQIGQVDYLITYTLVMYPSQTFENEYVTNRAGIYTAGVVLIFLCTSALFLLYDYLVEDRQQKTARFARQSANIVDAMFPAGFRERLYKSHQNNNNNSGSKANSRRSSDNDEATIKASNRTNGENRSRSQSPSRRRSSTMGRKIVTLQIDKFMKGTRSAPKDHIPTNYSNGDDDKPIADLFLDTSIMFADIVGFTKWSTERSPNEVFTLLERLFWEFDELAAQHNVFKLGTIGDCYIAVTGIPNPIEDHASLLTQFSFAAREKVREVCAQLDAEGLDTLKLDMRFGIHSGAITAGILRGTKSRFELFGDTINTASRMESTSVGGKIQVSAETAELIKLDRRGKWLVKRDGMITAKGKGELQTYWAEPNPVGSRVSFSDEAIDHLPDDDFNKLESQESDRYYQHEYDKQEEKEGLSADEKV</sequence>
<dbReference type="Pfam" id="PF00211">
    <property type="entry name" value="Guanylate_cyc"/>
    <property type="match status" value="1"/>
</dbReference>
<evidence type="ECO:0000259" key="9">
    <source>
        <dbReference type="PROSITE" id="PS50125"/>
    </source>
</evidence>
<evidence type="ECO:0000313" key="11">
    <source>
        <dbReference type="EMBL" id="CAD9576378.1"/>
    </source>
</evidence>
<dbReference type="GO" id="GO:0004016">
    <property type="term" value="F:adenylate cyclase activity"/>
    <property type="evidence" value="ECO:0007669"/>
    <property type="project" value="TreeGrafter"/>
</dbReference>
<dbReference type="InterPro" id="IPR042240">
    <property type="entry name" value="CHASE_sf"/>
</dbReference>
<dbReference type="Pfam" id="PF03924">
    <property type="entry name" value="CHASE"/>
    <property type="match status" value="1"/>
</dbReference>
<evidence type="ECO:0000313" key="12">
    <source>
        <dbReference type="EMBL" id="CAD9576382.1"/>
    </source>
</evidence>
<proteinExistence type="predicted"/>
<dbReference type="SMART" id="SM01079">
    <property type="entry name" value="CHASE"/>
    <property type="match status" value="1"/>
</dbReference>
<feature type="region of interest" description="Disordered" evidence="7">
    <location>
        <begin position="532"/>
        <end position="582"/>
    </location>
</feature>
<feature type="compositionally biased region" description="Low complexity" evidence="7">
    <location>
        <begin position="532"/>
        <end position="544"/>
    </location>
</feature>
<accession>A0A6U3SZL6</accession>
<evidence type="ECO:0000256" key="5">
    <source>
        <dbReference type="ARBA" id="ARBA00023136"/>
    </source>
</evidence>
<dbReference type="GO" id="GO:0000166">
    <property type="term" value="F:nucleotide binding"/>
    <property type="evidence" value="ECO:0007669"/>
    <property type="project" value="UniProtKB-KW"/>
</dbReference>
<dbReference type="SMART" id="SM00044">
    <property type="entry name" value="CYCc"/>
    <property type="match status" value="1"/>
</dbReference>
<dbReference type="PROSITE" id="PS50125">
    <property type="entry name" value="GUANYLATE_CYCLASE_2"/>
    <property type="match status" value="1"/>
</dbReference>
<protein>
    <recommendedName>
        <fullName evidence="13">Guanylate cyclase domain-containing protein</fullName>
    </recommendedName>
</protein>
<feature type="domain" description="Guanylate cyclase" evidence="9">
    <location>
        <begin position="627"/>
        <end position="760"/>
    </location>
</feature>
<feature type="compositionally biased region" description="Low complexity" evidence="7">
    <location>
        <begin position="24"/>
        <end position="52"/>
    </location>
</feature>
<evidence type="ECO:0000256" key="7">
    <source>
        <dbReference type="SAM" id="MobiDB-lite"/>
    </source>
</evidence>
<dbReference type="EMBL" id="HBGZ01003322">
    <property type="protein sequence ID" value="CAD9576378.1"/>
    <property type="molecule type" value="Transcribed_RNA"/>
</dbReference>
<evidence type="ECO:0000256" key="4">
    <source>
        <dbReference type="ARBA" id="ARBA00022989"/>
    </source>
</evidence>
<evidence type="ECO:0000256" key="3">
    <source>
        <dbReference type="ARBA" id="ARBA00022741"/>
    </source>
</evidence>
<dbReference type="AlphaFoldDB" id="A0A6U3SZL6"/>
<evidence type="ECO:0000256" key="2">
    <source>
        <dbReference type="ARBA" id="ARBA00022692"/>
    </source>
</evidence>
<reference evidence="12" key="1">
    <citation type="submission" date="2021-01" db="EMBL/GenBank/DDBJ databases">
        <authorList>
            <person name="Corre E."/>
            <person name="Pelletier E."/>
            <person name="Niang G."/>
            <person name="Scheremetjew M."/>
            <person name="Finn R."/>
            <person name="Kale V."/>
            <person name="Holt S."/>
            <person name="Cochrane G."/>
            <person name="Meng A."/>
            <person name="Brown T."/>
            <person name="Cohen L."/>
        </authorList>
    </citation>
    <scope>NUCLEOTIDE SEQUENCE</scope>
    <source>
        <strain evidence="12">SM1012Den-03</strain>
    </source>
</reference>
<feature type="transmembrane region" description="Helical" evidence="8">
    <location>
        <begin position="102"/>
        <end position="123"/>
    </location>
</feature>
<dbReference type="GO" id="GO:0001653">
    <property type="term" value="F:peptide receptor activity"/>
    <property type="evidence" value="ECO:0007669"/>
    <property type="project" value="TreeGrafter"/>
</dbReference>
<dbReference type="Gene3D" id="3.30.450.350">
    <property type="entry name" value="CHASE domain"/>
    <property type="match status" value="1"/>
</dbReference>
<evidence type="ECO:0000256" key="8">
    <source>
        <dbReference type="SAM" id="Phobius"/>
    </source>
</evidence>
<comment type="subcellular location">
    <subcellularLocation>
        <location evidence="1">Membrane</location>
    </subcellularLocation>
</comment>
<feature type="region of interest" description="Disordered" evidence="7">
    <location>
        <begin position="827"/>
        <end position="862"/>
    </location>
</feature>